<feature type="signal peptide" evidence="1">
    <location>
        <begin position="1"/>
        <end position="22"/>
    </location>
</feature>
<name>A0A2P4YKC1_9STRA</name>
<evidence type="ECO:0000256" key="1">
    <source>
        <dbReference type="SAM" id="SignalP"/>
    </source>
</evidence>
<dbReference type="AlphaFoldDB" id="A0A2P4YKC1"/>
<keyword evidence="1" id="KW-0732">Signal</keyword>
<organism evidence="2 3">
    <name type="scientific">Phytophthora palmivora</name>
    <dbReference type="NCBI Taxonomy" id="4796"/>
    <lineage>
        <taxon>Eukaryota</taxon>
        <taxon>Sar</taxon>
        <taxon>Stramenopiles</taxon>
        <taxon>Oomycota</taxon>
        <taxon>Peronosporomycetes</taxon>
        <taxon>Peronosporales</taxon>
        <taxon>Peronosporaceae</taxon>
        <taxon>Phytophthora</taxon>
    </lineage>
</organism>
<evidence type="ECO:0000313" key="3">
    <source>
        <dbReference type="Proteomes" id="UP000237271"/>
    </source>
</evidence>
<reference evidence="2 3" key="1">
    <citation type="journal article" date="2017" name="Genome Biol. Evol.">
        <title>Phytophthora megakarya and P. palmivora, closely related causal agents of cacao black pod rot, underwent increases in genome sizes and gene numbers by different mechanisms.</title>
        <authorList>
            <person name="Ali S.S."/>
            <person name="Shao J."/>
            <person name="Lary D.J."/>
            <person name="Kronmiller B."/>
            <person name="Shen D."/>
            <person name="Strem M.D."/>
            <person name="Amoako-Attah I."/>
            <person name="Akrofi A.Y."/>
            <person name="Begoude B.A."/>
            <person name="Ten Hoopen G.M."/>
            <person name="Coulibaly K."/>
            <person name="Kebe B.I."/>
            <person name="Melnick R.L."/>
            <person name="Guiltinan M.J."/>
            <person name="Tyler B.M."/>
            <person name="Meinhardt L.W."/>
            <person name="Bailey B.A."/>
        </authorList>
    </citation>
    <scope>NUCLEOTIDE SEQUENCE [LARGE SCALE GENOMIC DNA]</scope>
    <source>
        <strain evidence="3">sbr112.9</strain>
    </source>
</reference>
<dbReference type="EMBL" id="NCKW01002073">
    <property type="protein sequence ID" value="POM78264.1"/>
    <property type="molecule type" value="Genomic_DNA"/>
</dbReference>
<protein>
    <submittedName>
        <fullName evidence="2">Secreted RxLR effector peptide protein</fullName>
    </submittedName>
</protein>
<evidence type="ECO:0000313" key="2">
    <source>
        <dbReference type="EMBL" id="POM78264.1"/>
    </source>
</evidence>
<dbReference type="OrthoDB" id="128458at2759"/>
<dbReference type="Proteomes" id="UP000237271">
    <property type="component" value="Unassembled WGS sequence"/>
</dbReference>
<sequence>MRANFVLLITTIALLAATNVMSSDVGARELRSLDKSETQDEERANYQFKFNWWDDIFHRLPKQFQRMRTQPAYLDHILESWRQGWVALDQAVAFMKKEGLTTKAIRQFKAAYVQYIEKHPFLPPNRPEV</sequence>
<proteinExistence type="predicted"/>
<accession>A0A2P4YKC1</accession>
<gene>
    <name evidence="2" type="ORF">PHPALM_4224</name>
</gene>
<keyword evidence="3" id="KW-1185">Reference proteome</keyword>
<feature type="chain" id="PRO_5015103461" evidence="1">
    <location>
        <begin position="23"/>
        <end position="129"/>
    </location>
</feature>
<comment type="caution">
    <text evidence="2">The sequence shown here is derived from an EMBL/GenBank/DDBJ whole genome shotgun (WGS) entry which is preliminary data.</text>
</comment>